<name>A0A086QI41_TOXGO</name>
<evidence type="ECO:0000313" key="2">
    <source>
        <dbReference type="EMBL" id="KFH12273.1"/>
    </source>
</evidence>
<evidence type="ECO:0000313" key="3">
    <source>
        <dbReference type="Proteomes" id="UP000028840"/>
    </source>
</evidence>
<protein>
    <submittedName>
        <fullName evidence="2">Putative transmembrane protein</fullName>
    </submittedName>
</protein>
<keyword evidence="1" id="KW-1133">Transmembrane helix</keyword>
<dbReference type="OrthoDB" id="328460at2759"/>
<feature type="transmembrane region" description="Helical" evidence="1">
    <location>
        <begin position="119"/>
        <end position="144"/>
    </location>
</feature>
<proteinExistence type="predicted"/>
<gene>
    <name evidence="2" type="ORF">TGVAND_247780</name>
</gene>
<feature type="transmembrane region" description="Helical" evidence="1">
    <location>
        <begin position="164"/>
        <end position="182"/>
    </location>
</feature>
<evidence type="ECO:0000256" key="1">
    <source>
        <dbReference type="SAM" id="Phobius"/>
    </source>
</evidence>
<dbReference type="Proteomes" id="UP000028840">
    <property type="component" value="Unassembled WGS sequence"/>
</dbReference>
<reference evidence="2 3" key="2">
    <citation type="journal article" date="2015" name="Eukaryot. Cell">
        <title>Genetic mapping reveals that sinefungin resistance in Toxoplasma gondii is controlled by a putative amino acid transporter locus that can be used as a negative selectable marker.</title>
        <authorList>
            <person name="Behnke M.S."/>
            <person name="Khan A."/>
            <person name="Sibley L.D."/>
        </authorList>
    </citation>
    <scope>NUCLEOTIDE SEQUENCE [LARGE SCALE GENOMIC DNA]</scope>
    <source>
        <strain evidence="2 3">VAND</strain>
    </source>
</reference>
<feature type="transmembrane region" description="Helical" evidence="1">
    <location>
        <begin position="49"/>
        <end position="68"/>
    </location>
</feature>
<sequence>MAPPGESRGRCASCCTCCPVEAPRSFCGLLGCFCGCDLTTRDFLRLLPCLLWCFMSILSSVLHVVVPVCDDRFPATMPMFWGWLSALPASVCAVLIMLYHRDSIQERGFSKETARNFGLLYGFISVVGCFVYFTFVFSAIVMVFRCNAAITAQGMNCDPGNFGYNAFWFFMTVTWLIFQSCLTPRARFIEELILKHEQVQAAAGTSLAVMPGSPAYANGAGATGVSVHPTVYGNPAGRSGYETPMVYGSPTEMTGPATYAKTVEASN</sequence>
<reference evidence="2 3" key="1">
    <citation type="submission" date="2014-08" db="EMBL/GenBank/DDBJ databases">
        <authorList>
            <person name="Sibley D."/>
            <person name="Venepally P."/>
            <person name="Karamycheva S."/>
            <person name="Hadjithomas M."/>
            <person name="Khan A."/>
            <person name="Brunk B."/>
            <person name="Roos D."/>
            <person name="Caler E."/>
            <person name="Lorenzi H."/>
        </authorList>
    </citation>
    <scope>NUCLEOTIDE SEQUENCE [LARGE SCALE GENOMIC DNA]</scope>
    <source>
        <strain evidence="2 3">VAND</strain>
    </source>
</reference>
<dbReference type="EMBL" id="AEYJ02000166">
    <property type="protein sequence ID" value="KFH12273.1"/>
    <property type="molecule type" value="Genomic_DNA"/>
</dbReference>
<accession>A0A086QI41</accession>
<organism evidence="2 3">
    <name type="scientific">Toxoplasma gondii VAND</name>
    <dbReference type="NCBI Taxonomy" id="933077"/>
    <lineage>
        <taxon>Eukaryota</taxon>
        <taxon>Sar</taxon>
        <taxon>Alveolata</taxon>
        <taxon>Apicomplexa</taxon>
        <taxon>Conoidasida</taxon>
        <taxon>Coccidia</taxon>
        <taxon>Eucoccidiorida</taxon>
        <taxon>Eimeriorina</taxon>
        <taxon>Sarcocystidae</taxon>
        <taxon>Toxoplasma</taxon>
    </lineage>
</organism>
<dbReference type="VEuPathDB" id="ToxoDB:TGVAND_247780"/>
<keyword evidence="1" id="KW-0472">Membrane</keyword>
<comment type="caution">
    <text evidence="2">The sequence shown here is derived from an EMBL/GenBank/DDBJ whole genome shotgun (WGS) entry which is preliminary data.</text>
</comment>
<feature type="transmembrane region" description="Helical" evidence="1">
    <location>
        <begin position="80"/>
        <end position="99"/>
    </location>
</feature>
<dbReference type="AlphaFoldDB" id="A0A086QI41"/>
<keyword evidence="1 2" id="KW-0812">Transmembrane</keyword>